<dbReference type="VEuPathDB" id="TrichDB:TVAGG3_0826230"/>
<dbReference type="InParanoid" id="A2ESQ3"/>
<evidence type="ECO:0000313" key="3">
    <source>
        <dbReference type="Proteomes" id="UP000001542"/>
    </source>
</evidence>
<dbReference type="Proteomes" id="UP000001542">
    <property type="component" value="Unassembled WGS sequence"/>
</dbReference>
<evidence type="ECO:0000313" key="2">
    <source>
        <dbReference type="EMBL" id="EAY04294.1"/>
    </source>
</evidence>
<reference evidence="2" key="2">
    <citation type="journal article" date="2007" name="Science">
        <title>Draft genome sequence of the sexually transmitted pathogen Trichomonas vaginalis.</title>
        <authorList>
            <person name="Carlton J.M."/>
            <person name="Hirt R.P."/>
            <person name="Silva J.C."/>
            <person name="Delcher A.L."/>
            <person name="Schatz M."/>
            <person name="Zhao Q."/>
            <person name="Wortman J.R."/>
            <person name="Bidwell S.L."/>
            <person name="Alsmark U.C.M."/>
            <person name="Besteiro S."/>
            <person name="Sicheritz-Ponten T."/>
            <person name="Noel C.J."/>
            <person name="Dacks J.B."/>
            <person name="Foster P.G."/>
            <person name="Simillion C."/>
            <person name="Van de Peer Y."/>
            <person name="Miranda-Saavedra D."/>
            <person name="Barton G.J."/>
            <person name="Westrop G.D."/>
            <person name="Mueller S."/>
            <person name="Dessi D."/>
            <person name="Fiori P.L."/>
            <person name="Ren Q."/>
            <person name="Paulsen I."/>
            <person name="Zhang H."/>
            <person name="Bastida-Corcuera F.D."/>
            <person name="Simoes-Barbosa A."/>
            <person name="Brown M.T."/>
            <person name="Hayes R.D."/>
            <person name="Mukherjee M."/>
            <person name="Okumura C.Y."/>
            <person name="Schneider R."/>
            <person name="Smith A.J."/>
            <person name="Vanacova S."/>
            <person name="Villalvazo M."/>
            <person name="Haas B.J."/>
            <person name="Pertea M."/>
            <person name="Feldblyum T.V."/>
            <person name="Utterback T.R."/>
            <person name="Shu C.L."/>
            <person name="Osoegawa K."/>
            <person name="de Jong P.J."/>
            <person name="Hrdy I."/>
            <person name="Horvathova L."/>
            <person name="Zubacova Z."/>
            <person name="Dolezal P."/>
            <person name="Malik S.B."/>
            <person name="Logsdon J.M. Jr."/>
            <person name="Henze K."/>
            <person name="Gupta A."/>
            <person name="Wang C.C."/>
            <person name="Dunne R.L."/>
            <person name="Upcroft J.A."/>
            <person name="Upcroft P."/>
            <person name="White O."/>
            <person name="Salzberg S.L."/>
            <person name="Tang P."/>
            <person name="Chiu C.-H."/>
            <person name="Lee Y.-S."/>
            <person name="Embley T.M."/>
            <person name="Coombs G.H."/>
            <person name="Mottram J.C."/>
            <person name="Tachezy J."/>
            <person name="Fraser-Liggett C.M."/>
            <person name="Johnson P.J."/>
        </authorList>
    </citation>
    <scope>NUCLEOTIDE SEQUENCE [LARGE SCALE GENOMIC DNA]</scope>
    <source>
        <strain evidence="2">G3</strain>
    </source>
</reference>
<organism evidence="2 3">
    <name type="scientific">Trichomonas vaginalis (strain ATCC PRA-98 / G3)</name>
    <dbReference type="NCBI Taxonomy" id="412133"/>
    <lineage>
        <taxon>Eukaryota</taxon>
        <taxon>Metamonada</taxon>
        <taxon>Parabasalia</taxon>
        <taxon>Trichomonadida</taxon>
        <taxon>Trichomonadidae</taxon>
        <taxon>Trichomonas</taxon>
    </lineage>
</organism>
<dbReference type="KEGG" id="tva:4762149"/>
<name>A2ESQ3_TRIV3</name>
<gene>
    <name evidence="2" type="ORF">TVAG_250540</name>
</gene>
<sequence length="514" mass="59487">MTDITEQVYDYVKEIIDVVEDEHILADLSAIQAKFEQIVKSGDIQGQKSSFLLSWDRLVNTFSSKRLPNILAFRDLFKLLSQIRKTARPFSNEEYYPSKLTSIYVKSVEKFKNYLGTFKDAINNNTLLTDKQYVALANSFYEDVSDSIARTFMLSSVPNKNELIEKIQKTTETFVNVFQNSPQYLQTPQAVDNLTILFNDYFKPKSKHSTPKSSGSSKSKRILIPEDTDTMTRQILSIEQLRSDLSECSRRIAEHASVSRGDLAHKLIDESQYLSILANAEIIVNDDSQKAEMDRQIQAYKELAQMINRADAIPLDVDMDKLESMNKLQLISLIESLLRKEKVPLELKVSKGAPDDYKELARRYDEARKYNEEIEATVQKLNLQIVQLKGENKRLKIEYDSANNVKVLKDRIKEIDQRRSEIADELRRNMITGQTMTIHGTRPTADLYRDEITALKEERDEILEQLQENAEDGANLKIKLLEKENKQLQQQLQEKIERIQKLESQVQSNKRYYS</sequence>
<evidence type="ECO:0000256" key="1">
    <source>
        <dbReference type="SAM" id="Coils"/>
    </source>
</evidence>
<accession>A2ESQ3</accession>
<feature type="coiled-coil region" evidence="1">
    <location>
        <begin position="357"/>
        <end position="509"/>
    </location>
</feature>
<protein>
    <submittedName>
        <fullName evidence="2">Uncharacterized protein</fullName>
    </submittedName>
</protein>
<dbReference type="AlphaFoldDB" id="A2ESQ3"/>
<proteinExistence type="predicted"/>
<dbReference type="SMR" id="A2ESQ3"/>
<dbReference type="VEuPathDB" id="TrichDB:TVAG_250540"/>
<dbReference type="EMBL" id="DS113479">
    <property type="protein sequence ID" value="EAY04294.1"/>
    <property type="molecule type" value="Genomic_DNA"/>
</dbReference>
<keyword evidence="1" id="KW-0175">Coiled coil</keyword>
<keyword evidence="3" id="KW-1185">Reference proteome</keyword>
<reference evidence="2" key="1">
    <citation type="submission" date="2006-10" db="EMBL/GenBank/DDBJ databases">
        <authorList>
            <person name="Amadeo P."/>
            <person name="Zhao Q."/>
            <person name="Wortman J."/>
            <person name="Fraser-Liggett C."/>
            <person name="Carlton J."/>
        </authorList>
    </citation>
    <scope>NUCLEOTIDE SEQUENCE</scope>
    <source>
        <strain evidence="2">G3</strain>
    </source>
</reference>
<dbReference type="RefSeq" id="XP_001316517.1">
    <property type="nucleotide sequence ID" value="XM_001316482.1"/>
</dbReference>